<dbReference type="GO" id="GO:0046872">
    <property type="term" value="F:metal ion binding"/>
    <property type="evidence" value="ECO:0007669"/>
    <property type="project" value="UniProtKB-KW"/>
</dbReference>
<dbReference type="InterPro" id="IPR001915">
    <property type="entry name" value="Peptidase_M48"/>
</dbReference>
<dbReference type="GO" id="GO:0004222">
    <property type="term" value="F:metalloendopeptidase activity"/>
    <property type="evidence" value="ECO:0007669"/>
    <property type="project" value="InterPro"/>
</dbReference>
<evidence type="ECO:0000256" key="6">
    <source>
        <dbReference type="RuleBase" id="RU003983"/>
    </source>
</evidence>
<keyword evidence="4 6" id="KW-0862">Zinc</keyword>
<dbReference type="OrthoDB" id="7464992at2759"/>
<accession>A0A2G5E703</accession>
<dbReference type="AlphaFoldDB" id="A0A2G5E703"/>
<evidence type="ECO:0000313" key="9">
    <source>
        <dbReference type="Proteomes" id="UP000230069"/>
    </source>
</evidence>
<dbReference type="PANTHER" id="PTHR22726:SF1">
    <property type="entry name" value="METALLOENDOPEPTIDASE OMA1, MITOCHONDRIAL"/>
    <property type="match status" value="1"/>
</dbReference>
<keyword evidence="9" id="KW-1185">Reference proteome</keyword>
<dbReference type="GO" id="GO:0051603">
    <property type="term" value="P:proteolysis involved in protein catabolic process"/>
    <property type="evidence" value="ECO:0007669"/>
    <property type="project" value="TreeGrafter"/>
</dbReference>
<sequence>MSLYRRTKLGIDLLQKLASKTITNNTTGKDAAHGFKQCSALVSNLSADASRQFKQYNSSSNLLTRKTTPITSSAYSVRSLLTASLRNINCLHRYGGGLRCYHVGRNQALHFRKPRVGRQWFQNKGLRKIALAVGSGVFIGVYYLNRETVPYTNRTRLVLFPRKWEKALGEMVYEDEKKTWEVLPVKHPLSVGVASISKEIIEVANKHVNGVDWNWEVLVVDDPQVNAACYPAGKIVVYTGLLKQFTTRGEVATIISHEIGHAIARHTAETLTKSMISAIFQSLIFSIVCVNDKIIYYASDILIHLPFSRKMEREADYLGLLMMASAGYDPQIAPKVYEKLALLDDDSSSESSSLLDKLSTFLSTHPPSMERAKLLTQAHVMGEALAIYKQARIKKSKKPPAIMGWFRAYVRPHTEIVRCLLGRTNVLTAYVRPDQNMFAA</sequence>
<dbReference type="PANTHER" id="PTHR22726">
    <property type="entry name" value="METALLOENDOPEPTIDASE OMA1"/>
    <property type="match status" value="1"/>
</dbReference>
<proteinExistence type="inferred from homology"/>
<keyword evidence="5 6" id="KW-0482">Metalloprotease</keyword>
<reference evidence="8 9" key="1">
    <citation type="submission" date="2017-09" db="EMBL/GenBank/DDBJ databases">
        <title>WGS assembly of Aquilegia coerulea Goldsmith.</title>
        <authorList>
            <person name="Hodges S."/>
            <person name="Kramer E."/>
            <person name="Nordborg M."/>
            <person name="Tomkins J."/>
            <person name="Borevitz J."/>
            <person name="Derieg N."/>
            <person name="Yan J."/>
            <person name="Mihaltcheva S."/>
            <person name="Hayes R.D."/>
            <person name="Rokhsar D."/>
        </authorList>
    </citation>
    <scope>NUCLEOTIDE SEQUENCE [LARGE SCALE GENOMIC DNA]</scope>
    <source>
        <strain evidence="9">cv. Goldsmith</strain>
    </source>
</reference>
<dbReference type="CDD" id="cd07331">
    <property type="entry name" value="M48C_Oma1_like"/>
    <property type="match status" value="1"/>
</dbReference>
<organism evidence="8 9">
    <name type="scientific">Aquilegia coerulea</name>
    <name type="common">Rocky mountain columbine</name>
    <dbReference type="NCBI Taxonomy" id="218851"/>
    <lineage>
        <taxon>Eukaryota</taxon>
        <taxon>Viridiplantae</taxon>
        <taxon>Streptophyta</taxon>
        <taxon>Embryophyta</taxon>
        <taxon>Tracheophyta</taxon>
        <taxon>Spermatophyta</taxon>
        <taxon>Magnoliopsida</taxon>
        <taxon>Ranunculales</taxon>
        <taxon>Ranunculaceae</taxon>
        <taxon>Thalictroideae</taxon>
        <taxon>Aquilegia</taxon>
    </lineage>
</organism>
<keyword evidence="1 6" id="KW-0645">Protease</keyword>
<evidence type="ECO:0000256" key="2">
    <source>
        <dbReference type="ARBA" id="ARBA00022723"/>
    </source>
</evidence>
<dbReference type="Pfam" id="PF01435">
    <property type="entry name" value="Peptidase_M48"/>
    <property type="match status" value="1"/>
</dbReference>
<name>A0A2G5E703_AQUCA</name>
<evidence type="ECO:0000256" key="1">
    <source>
        <dbReference type="ARBA" id="ARBA00022670"/>
    </source>
</evidence>
<evidence type="ECO:0000256" key="4">
    <source>
        <dbReference type="ARBA" id="ARBA00022833"/>
    </source>
</evidence>
<dbReference type="Proteomes" id="UP000230069">
    <property type="component" value="Unassembled WGS sequence"/>
</dbReference>
<dbReference type="InterPro" id="IPR051156">
    <property type="entry name" value="Mito/Outer_Membr_Metalloprot"/>
</dbReference>
<dbReference type="STRING" id="218851.A0A2G5E703"/>
<comment type="similarity">
    <text evidence="6">Belongs to the peptidase M48 family.</text>
</comment>
<comment type="cofactor">
    <cofactor evidence="6">
        <name>Zn(2+)</name>
        <dbReference type="ChEBI" id="CHEBI:29105"/>
    </cofactor>
    <text evidence="6">Binds 1 zinc ion per subunit.</text>
</comment>
<evidence type="ECO:0000256" key="3">
    <source>
        <dbReference type="ARBA" id="ARBA00022801"/>
    </source>
</evidence>
<keyword evidence="3 6" id="KW-0378">Hydrolase</keyword>
<feature type="domain" description="Peptidase M48" evidence="7">
    <location>
        <begin position="202"/>
        <end position="376"/>
    </location>
</feature>
<dbReference type="InParanoid" id="A0A2G5E703"/>
<dbReference type="EMBL" id="KZ305028">
    <property type="protein sequence ID" value="PIA51530.1"/>
    <property type="molecule type" value="Genomic_DNA"/>
</dbReference>
<dbReference type="Gene3D" id="3.30.2010.10">
    <property type="entry name" value="Metalloproteases ('zincins'), catalytic domain"/>
    <property type="match status" value="1"/>
</dbReference>
<dbReference type="GO" id="GO:0016020">
    <property type="term" value="C:membrane"/>
    <property type="evidence" value="ECO:0007669"/>
    <property type="project" value="TreeGrafter"/>
</dbReference>
<protein>
    <recommendedName>
        <fullName evidence="7">Peptidase M48 domain-containing protein</fullName>
    </recommendedName>
</protein>
<gene>
    <name evidence="8" type="ORF">AQUCO_01100410v1</name>
</gene>
<evidence type="ECO:0000259" key="7">
    <source>
        <dbReference type="Pfam" id="PF01435"/>
    </source>
</evidence>
<evidence type="ECO:0000313" key="8">
    <source>
        <dbReference type="EMBL" id="PIA51530.1"/>
    </source>
</evidence>
<evidence type="ECO:0000256" key="5">
    <source>
        <dbReference type="ARBA" id="ARBA00023049"/>
    </source>
</evidence>
<keyword evidence="2" id="KW-0479">Metal-binding</keyword>